<keyword evidence="4 6" id="KW-0472">Membrane</keyword>
<evidence type="ECO:0000256" key="2">
    <source>
        <dbReference type="ARBA" id="ARBA00022692"/>
    </source>
</evidence>
<dbReference type="OrthoDB" id="2250022at2759"/>
<feature type="transmembrane region" description="Helical" evidence="6">
    <location>
        <begin position="470"/>
        <end position="488"/>
    </location>
</feature>
<keyword evidence="3 6" id="KW-1133">Transmembrane helix</keyword>
<comment type="subcellular location">
    <subcellularLocation>
        <location evidence="1">Membrane</location>
        <topology evidence="1">Multi-pass membrane protein</topology>
    </subcellularLocation>
</comment>
<dbReference type="InterPro" id="IPR050382">
    <property type="entry name" value="MFS_Na/Anion_cotransporter"/>
</dbReference>
<reference evidence="7 8" key="1">
    <citation type="submission" date="2019-09" db="EMBL/GenBank/DDBJ databases">
        <authorList>
            <person name="Ou C."/>
        </authorList>
    </citation>
    <scope>NUCLEOTIDE SEQUENCE [LARGE SCALE GENOMIC DNA]</scope>
    <source>
        <strain evidence="7">S2</strain>
        <tissue evidence="7">Leaf</tissue>
    </source>
</reference>
<dbReference type="PANTHER" id="PTHR11662:SF243">
    <property type="entry name" value="ANION TRANSPORTER 6, CHLOROPLASTIC-RELATED"/>
    <property type="match status" value="1"/>
</dbReference>
<dbReference type="FunFam" id="1.20.1250.20:FF:000272">
    <property type="entry name" value="Probable anion transporter 6, chloroplastic"/>
    <property type="match status" value="1"/>
</dbReference>
<evidence type="ECO:0000256" key="5">
    <source>
        <dbReference type="ARBA" id="ARBA00024362"/>
    </source>
</evidence>
<reference evidence="8" key="2">
    <citation type="submission" date="2019-10" db="EMBL/GenBank/DDBJ databases">
        <title>A de novo genome assembly of a pear dwarfing rootstock.</title>
        <authorList>
            <person name="Wang F."/>
            <person name="Wang J."/>
            <person name="Li S."/>
            <person name="Zhang Y."/>
            <person name="Fang M."/>
            <person name="Ma L."/>
            <person name="Zhao Y."/>
            <person name="Jiang S."/>
        </authorList>
    </citation>
    <scope>NUCLEOTIDE SEQUENCE [LARGE SCALE GENOMIC DNA]</scope>
</reference>
<evidence type="ECO:0000313" key="7">
    <source>
        <dbReference type="EMBL" id="KAB2600047.1"/>
    </source>
</evidence>
<keyword evidence="2 6" id="KW-0812">Transmembrane</keyword>
<dbReference type="Pfam" id="PF07690">
    <property type="entry name" value="MFS_1"/>
    <property type="match status" value="1"/>
</dbReference>
<dbReference type="GO" id="GO:0016020">
    <property type="term" value="C:membrane"/>
    <property type="evidence" value="ECO:0007669"/>
    <property type="project" value="UniProtKB-SubCell"/>
</dbReference>
<keyword evidence="8" id="KW-1185">Reference proteome</keyword>
<dbReference type="InterPro" id="IPR036259">
    <property type="entry name" value="MFS_trans_sf"/>
</dbReference>
<evidence type="ECO:0000256" key="4">
    <source>
        <dbReference type="ARBA" id="ARBA00023136"/>
    </source>
</evidence>
<organism evidence="7 8">
    <name type="scientific">Pyrus ussuriensis x Pyrus communis</name>
    <dbReference type="NCBI Taxonomy" id="2448454"/>
    <lineage>
        <taxon>Eukaryota</taxon>
        <taxon>Viridiplantae</taxon>
        <taxon>Streptophyta</taxon>
        <taxon>Embryophyta</taxon>
        <taxon>Tracheophyta</taxon>
        <taxon>Spermatophyta</taxon>
        <taxon>Magnoliopsida</taxon>
        <taxon>eudicotyledons</taxon>
        <taxon>Gunneridae</taxon>
        <taxon>Pentapetalae</taxon>
        <taxon>rosids</taxon>
        <taxon>fabids</taxon>
        <taxon>Rosales</taxon>
        <taxon>Rosaceae</taxon>
        <taxon>Amygdaloideae</taxon>
        <taxon>Maleae</taxon>
        <taxon>Pyrus</taxon>
    </lineage>
</organism>
<feature type="transmembrane region" description="Helical" evidence="6">
    <location>
        <begin position="153"/>
        <end position="174"/>
    </location>
</feature>
<reference evidence="7 8" key="3">
    <citation type="submission" date="2019-11" db="EMBL/GenBank/DDBJ databases">
        <title>A de novo genome assembly of a pear dwarfing rootstock.</title>
        <authorList>
            <person name="Wang F."/>
            <person name="Wang J."/>
            <person name="Li S."/>
            <person name="Zhang Y."/>
            <person name="Fang M."/>
            <person name="Ma L."/>
            <person name="Zhao Y."/>
            <person name="Jiang S."/>
        </authorList>
    </citation>
    <scope>NUCLEOTIDE SEQUENCE [LARGE SCALE GENOMIC DNA]</scope>
    <source>
        <strain evidence="7">S2</strain>
        <tissue evidence="7">Leaf</tissue>
    </source>
</reference>
<evidence type="ECO:0000256" key="3">
    <source>
        <dbReference type="ARBA" id="ARBA00022989"/>
    </source>
</evidence>
<dbReference type="SUPFAM" id="SSF103473">
    <property type="entry name" value="MFS general substrate transporter"/>
    <property type="match status" value="1"/>
</dbReference>
<name>A0A5N5FAQ0_9ROSA</name>
<protein>
    <submittedName>
        <fullName evidence="7">Anion transporter 6</fullName>
    </submittedName>
</protein>
<dbReference type="PANTHER" id="PTHR11662">
    <property type="entry name" value="SOLUTE CARRIER FAMILY 17"/>
    <property type="match status" value="1"/>
</dbReference>
<accession>A0A5N5FAQ0</accession>
<dbReference type="InterPro" id="IPR011701">
    <property type="entry name" value="MFS"/>
</dbReference>
<proteinExistence type="inferred from homology"/>
<dbReference type="EMBL" id="SMOL01000753">
    <property type="protein sequence ID" value="KAB2600047.1"/>
    <property type="molecule type" value="Genomic_DNA"/>
</dbReference>
<comment type="similarity">
    <text evidence="5">Belongs to the major facilitator superfamily. Sodium/anion cotransporter (TC 2.A.1.14) family.</text>
</comment>
<dbReference type="Gene3D" id="1.20.1250.20">
    <property type="entry name" value="MFS general substrate transporter like domains"/>
    <property type="match status" value="1"/>
</dbReference>
<evidence type="ECO:0000313" key="8">
    <source>
        <dbReference type="Proteomes" id="UP000327157"/>
    </source>
</evidence>
<dbReference type="AlphaFoldDB" id="A0A5N5FAQ0"/>
<gene>
    <name evidence="7" type="ORF">D8674_010318</name>
</gene>
<dbReference type="Proteomes" id="UP000327157">
    <property type="component" value="Chromosome 13"/>
</dbReference>
<feature type="transmembrane region" description="Helical" evidence="6">
    <location>
        <begin position="212"/>
        <end position="230"/>
    </location>
</feature>
<evidence type="ECO:0000256" key="6">
    <source>
        <dbReference type="SAM" id="Phobius"/>
    </source>
</evidence>
<dbReference type="GO" id="GO:0022857">
    <property type="term" value="F:transmembrane transporter activity"/>
    <property type="evidence" value="ECO:0007669"/>
    <property type="project" value="InterPro"/>
</dbReference>
<sequence>MLIFTHPSPQSPLSSHRRRLLLWFPPKNLELRVLCSIKEKKSVRETKRVNGLPVDKGELSQESGSGEVGFDWDSPLWKNVPQRYKLIGTTSLAFVICNMDKVNLSITIIPMSHQFGWSSSEAGLVQSSFFWGYALVSCPEVGLLRYLVGDLKVLEFGVLTCSLATTLVPLVAGFTLDLALSRILVGIGEGISLSAATDLIAKTIHLEERSRAVAFVFGGLSIGSVAWFLLAPPLIQNLGWESVFYIFFLFGDVVRFQFLEGQGSSVGESIPRSQSTDVKSRNWPLRCSDQCRHSYFGDSLLLLRSSVVVMARLFGVWGRYGFVRLSPKTNLNYTIGNPLCLDLVFFSSISHLFLLTRLQKFESMQPSKNSYIYIDINRESIFYFTIPEFCPNSAFLSYSSLIESHLLSRLEALLPSLSVVVLIPSSENLLLFIFQRPQRQVPETSSISAPRAVDMPAEMPSTRSWRAAQWSPSSILMGFINWLINELLLQNRRRKRKRKKQRRRMTHLHWMMMEKTMTSLILIWRINS</sequence>
<comment type="caution">
    <text evidence="7">The sequence shown here is derived from an EMBL/GenBank/DDBJ whole genome shotgun (WGS) entry which is preliminary data.</text>
</comment>
<evidence type="ECO:0000256" key="1">
    <source>
        <dbReference type="ARBA" id="ARBA00004141"/>
    </source>
</evidence>